<dbReference type="PANTHER" id="PTHR15463">
    <property type="entry name" value="AP1 GAMMA SUBUNIT BINDING PROTEIN 1"/>
    <property type="match status" value="1"/>
</dbReference>
<dbReference type="PROSITE" id="PS50031">
    <property type="entry name" value="EH"/>
    <property type="match status" value="1"/>
</dbReference>
<keyword evidence="4" id="KW-1185">Reference proteome</keyword>
<feature type="compositionally biased region" description="Low complexity" evidence="1">
    <location>
        <begin position="139"/>
        <end position="151"/>
    </location>
</feature>
<evidence type="ECO:0000256" key="1">
    <source>
        <dbReference type="SAM" id="MobiDB-lite"/>
    </source>
</evidence>
<proteinExistence type="predicted"/>
<gene>
    <name evidence="3" type="ORF">NP493_1194g00026</name>
</gene>
<dbReference type="InterPro" id="IPR039656">
    <property type="entry name" value="SYNRG"/>
</dbReference>
<protein>
    <recommendedName>
        <fullName evidence="2">EH domain-containing protein</fullName>
    </recommendedName>
</protein>
<dbReference type="Proteomes" id="UP001209878">
    <property type="component" value="Unassembled WGS sequence"/>
</dbReference>
<dbReference type="AlphaFoldDB" id="A0AAD9KDL3"/>
<feature type="region of interest" description="Disordered" evidence="1">
    <location>
        <begin position="139"/>
        <end position="240"/>
    </location>
</feature>
<feature type="domain" description="EH" evidence="2">
    <location>
        <begin position="345"/>
        <end position="441"/>
    </location>
</feature>
<dbReference type="InterPro" id="IPR000261">
    <property type="entry name" value="EH_dom"/>
</dbReference>
<accession>A0AAD9KDL3</accession>
<evidence type="ECO:0000313" key="3">
    <source>
        <dbReference type="EMBL" id="KAK2169351.1"/>
    </source>
</evidence>
<dbReference type="SMART" id="SM00027">
    <property type="entry name" value="EH"/>
    <property type="match status" value="1"/>
</dbReference>
<dbReference type="SUPFAM" id="SSF47473">
    <property type="entry name" value="EF-hand"/>
    <property type="match status" value="1"/>
</dbReference>
<reference evidence="3" key="1">
    <citation type="journal article" date="2023" name="Mol. Biol. Evol.">
        <title>Third-Generation Sequencing Reveals the Adaptive Role of the Epigenome in Three Deep-Sea Polychaetes.</title>
        <authorList>
            <person name="Perez M."/>
            <person name="Aroh O."/>
            <person name="Sun Y."/>
            <person name="Lan Y."/>
            <person name="Juniper S.K."/>
            <person name="Young C.R."/>
            <person name="Angers B."/>
            <person name="Qian P.Y."/>
        </authorList>
    </citation>
    <scope>NUCLEOTIDE SEQUENCE</scope>
    <source>
        <strain evidence="3">R07B-5</strain>
    </source>
</reference>
<dbReference type="InterPro" id="IPR011992">
    <property type="entry name" value="EF-hand-dom_pair"/>
</dbReference>
<evidence type="ECO:0000313" key="4">
    <source>
        <dbReference type="Proteomes" id="UP001209878"/>
    </source>
</evidence>
<feature type="region of interest" description="Disordered" evidence="1">
    <location>
        <begin position="430"/>
        <end position="458"/>
    </location>
</feature>
<dbReference type="Pfam" id="PF12763">
    <property type="entry name" value="EH"/>
    <property type="match status" value="1"/>
</dbReference>
<name>A0AAD9KDL3_RIDPI</name>
<organism evidence="3 4">
    <name type="scientific">Ridgeia piscesae</name>
    <name type="common">Tubeworm</name>
    <dbReference type="NCBI Taxonomy" id="27915"/>
    <lineage>
        <taxon>Eukaryota</taxon>
        <taxon>Metazoa</taxon>
        <taxon>Spiralia</taxon>
        <taxon>Lophotrochozoa</taxon>
        <taxon>Annelida</taxon>
        <taxon>Polychaeta</taxon>
        <taxon>Sedentaria</taxon>
        <taxon>Canalipalpata</taxon>
        <taxon>Sabellida</taxon>
        <taxon>Siboglinidae</taxon>
        <taxon>Ridgeia</taxon>
    </lineage>
</organism>
<dbReference type="Pfam" id="PF25999">
    <property type="entry name" value="SYNRG_C"/>
    <property type="match status" value="1"/>
</dbReference>
<feature type="compositionally biased region" description="Pro residues" evidence="1">
    <location>
        <begin position="434"/>
        <end position="458"/>
    </location>
</feature>
<evidence type="ECO:0000259" key="2">
    <source>
        <dbReference type="PROSITE" id="PS50031"/>
    </source>
</evidence>
<dbReference type="EMBL" id="JAODUO010001192">
    <property type="protein sequence ID" value="KAK2169351.1"/>
    <property type="molecule type" value="Genomic_DNA"/>
</dbReference>
<dbReference type="Gene3D" id="1.10.238.10">
    <property type="entry name" value="EF-hand"/>
    <property type="match status" value="1"/>
</dbReference>
<dbReference type="PANTHER" id="PTHR15463:SF2">
    <property type="entry name" value="SYNERGIN GAMMA"/>
    <property type="match status" value="1"/>
</dbReference>
<feature type="region of interest" description="Disordered" evidence="1">
    <location>
        <begin position="82"/>
        <end position="102"/>
    </location>
</feature>
<dbReference type="GO" id="GO:0030130">
    <property type="term" value="C:clathrin coat of trans-Golgi network vesicle"/>
    <property type="evidence" value="ECO:0007669"/>
    <property type="project" value="TreeGrafter"/>
</dbReference>
<dbReference type="InterPro" id="IPR059024">
    <property type="entry name" value="SYNRG_C"/>
</dbReference>
<comment type="caution">
    <text evidence="3">The sequence shown here is derived from an EMBL/GenBank/DDBJ whole genome shotgun (WGS) entry which is preliminary data.</text>
</comment>
<feature type="compositionally biased region" description="Basic and acidic residues" evidence="1">
    <location>
        <begin position="207"/>
        <end position="224"/>
    </location>
</feature>
<sequence length="1183" mass="127196">MIPQRQQFSVMQQHQMYPMMQQGFTTMPQGMMPQPYPAMFMAPAQPNQVPAGFAPGMMPGQRSMPPPPPYTQTLAENYRIKKQQSQGDQDQMLGEHQHQSEALVRQRQFEQQQQKLRSMSGLGGSKMNADSLIESILGKSKTSGSKSETQSRVATAVTHTDDGFGDFMTGPTLSHDSHMTPVASNPVPMQVTTSHPAGMSGFGTLESHSKSHDAHGALDSHSKSNDTFGTIENHPKSHGLPTDQVLAMMLQCSDFSAPSKATTFVKKRPIKESTPSRRVAVTFQSSQNAYRWNASDQLTQLFTAPTETVTSSQQPGVPPSGEESKSRAHFVVPKWCTGAVPVPTIYTQVLEASVREEKIDITVVYTILIKSGLPRETLGHIWNLCNRHTPGELQTDELYLILAMVAIAQNNLSITTLDILHRCPQAPVPYLGQPVPPPPTPDSVPPPGQPTPPTGQPVPVPAVVPLVNVASVQETPPGGDLTSQIVATPSVPSMGVTEAPSGVEENDFADFQCAVPVMTESFGDFAECPENTAKSSAAKTTNARDLIGEEDKYSAFTASLGMAPQVLGVSEPLDVTTDTPQDAKPSSGFADFGNAFDGCSEAKNTDDIFATNSVDPVVHIPTDDALTEDFTNFMTAGSQNRTVDHKEPKSLITNPDLFKSEPIVPVVGVEPDGGMYQKKGDFSLGNVGVKSEFAQDEIAVDNDGWDDFKAATPAKIEWADAVSLESTRKSGEETEAQIECAEILKTEDTTLEETMDHDDQLAKTIMSKVSTKPRTPAKSYFARNVIGGRAPVGLGISPLDTQPPDFPPDDDNENDFDDFGTFHSSGVDIGGAGGAISTLGCVDAFDDFTEFAKQPSTDSTSFSGMKTSSSHDFTGWGGQSGAIVDDVQSMKSLDFKAYPSSKTDSSASGDNQSVSSFDNATVDTTRKIEITLGDASSNVDTVDRESVDSVTLKEEGGSGPGLFPKSQADSAEIPQKTWDVNEILTQGGLTALTSDRYSELSSRPQESDRHICEWTRCIDQCLKLLQDANDTFNSISSSTVCHEVLSSQRGSEYIEGITEVYKVALRIGAASKSTALINKDIVKSLKEVDLLWGNLCAFLASSHSQLPSTSLDLSDTSLQTDNDSAQQAACGVCLLSVDQGSTNGCSGQHKLTYGVRQYHSSCANFWVNCVNSTLPALRIPELL</sequence>
<feature type="compositionally biased region" description="Polar residues" evidence="1">
    <location>
        <begin position="900"/>
        <end position="917"/>
    </location>
</feature>
<feature type="region of interest" description="Disordered" evidence="1">
    <location>
        <begin position="898"/>
        <end position="917"/>
    </location>
</feature>